<dbReference type="OrthoDB" id="5275367at2759"/>
<proteinExistence type="predicted"/>
<evidence type="ECO:0000313" key="3">
    <source>
        <dbReference type="Proteomes" id="UP000474640"/>
    </source>
</evidence>
<gene>
    <name evidence="2" type="ORF">TWF970_005335</name>
</gene>
<name>A0A7C8RFL3_ORBOL</name>
<evidence type="ECO:0000313" key="2">
    <source>
        <dbReference type="EMBL" id="KAF3288251.1"/>
    </source>
</evidence>
<dbReference type="AlphaFoldDB" id="A0A7C8RFL3"/>
<dbReference type="Proteomes" id="UP000474640">
    <property type="component" value="Unassembled WGS sequence"/>
</dbReference>
<dbReference type="EMBL" id="JAABOJ010000003">
    <property type="protein sequence ID" value="KAF3288251.1"/>
    <property type="molecule type" value="Genomic_DNA"/>
</dbReference>
<evidence type="ECO:0000256" key="1">
    <source>
        <dbReference type="SAM" id="MobiDB-lite"/>
    </source>
</evidence>
<feature type="region of interest" description="Disordered" evidence="1">
    <location>
        <begin position="243"/>
        <end position="298"/>
    </location>
</feature>
<comment type="caution">
    <text evidence="2">The sequence shown here is derived from an EMBL/GenBank/DDBJ whole genome shotgun (WGS) entry which is preliminary data.</text>
</comment>
<organism evidence="2 3">
    <name type="scientific">Orbilia oligospora</name>
    <name type="common">Nematode-trapping fungus</name>
    <name type="synonym">Arthrobotrys oligospora</name>
    <dbReference type="NCBI Taxonomy" id="2813651"/>
    <lineage>
        <taxon>Eukaryota</taxon>
        <taxon>Fungi</taxon>
        <taxon>Dikarya</taxon>
        <taxon>Ascomycota</taxon>
        <taxon>Pezizomycotina</taxon>
        <taxon>Orbiliomycetes</taxon>
        <taxon>Orbiliales</taxon>
        <taxon>Orbiliaceae</taxon>
        <taxon>Orbilia</taxon>
    </lineage>
</organism>
<reference evidence="2 3" key="1">
    <citation type="submission" date="2020-01" db="EMBL/GenBank/DDBJ databases">
        <authorList>
            <person name="Palmer J.M."/>
        </authorList>
    </citation>
    <scope>NUCLEOTIDE SEQUENCE [LARGE SCALE GENOMIC DNA]</scope>
    <source>
        <strain evidence="2 3">TWF970</strain>
    </source>
</reference>
<sequence length="344" mass="39032">MAMEEEDPRRISFYRVAIKIDGAEVRLHKANVKLKLCGQDKYSQTLKVFWTADRFRDQTHKASNPPTTMRYRSHFLPHGNSPPLRPQARDEPYAYGLEMDGGVIISGAAGSKNGFTLITRRSDIAAIRQETSGPAVDGRRLVLIENWCYHGKFPPGWIDIPHINPDTISGFVTFEFRPFYSHENLSWEEKWETKFPRIICIHNDWSSFWWEGFSNINVPLSRIAGNPTATQSTATLITSRFASYPRPNPAEERATQTSPKARPIDDGAALGDNQARDDTFSDVPSDIPSERPSTPIENSLTMVPDVSAKYVPTIEELLEEASDVFIRAKLLELKYPEDLWNYSP</sequence>
<accession>A0A7C8RFL3</accession>
<protein>
    <submittedName>
        <fullName evidence="2">Uncharacterized protein</fullName>
    </submittedName>
</protein>